<dbReference type="SUPFAM" id="SSF52980">
    <property type="entry name" value="Restriction endonuclease-like"/>
    <property type="match status" value="1"/>
</dbReference>
<protein>
    <submittedName>
        <fullName evidence="3">DUF559 domain-containing protein</fullName>
    </submittedName>
</protein>
<gene>
    <name evidence="3" type="ORF">KD146_17860</name>
</gene>
<keyword evidence="4" id="KW-1185">Reference proteome</keyword>
<dbReference type="Pfam" id="PF04480">
    <property type="entry name" value="DUF559"/>
    <property type="match status" value="1"/>
</dbReference>
<feature type="region of interest" description="Disordered" evidence="1">
    <location>
        <begin position="1"/>
        <end position="42"/>
    </location>
</feature>
<dbReference type="EMBL" id="JAGXTP010000004">
    <property type="protein sequence ID" value="MBS3850569.1"/>
    <property type="molecule type" value="Genomic_DNA"/>
</dbReference>
<dbReference type="InterPro" id="IPR011335">
    <property type="entry name" value="Restrct_endonuc-II-like"/>
</dbReference>
<dbReference type="PANTHER" id="PTHR38590:SF1">
    <property type="entry name" value="BLL0828 PROTEIN"/>
    <property type="match status" value="1"/>
</dbReference>
<evidence type="ECO:0000313" key="4">
    <source>
        <dbReference type="Proteomes" id="UP000678281"/>
    </source>
</evidence>
<reference evidence="3" key="1">
    <citation type="submission" date="2021-04" db="EMBL/GenBank/DDBJ databases">
        <title>Devosia litorisediminis sp. nov., isolated from a sand dune.</title>
        <authorList>
            <person name="Park S."/>
            <person name="Yoon J.-H."/>
        </authorList>
    </citation>
    <scope>NUCLEOTIDE SEQUENCE</scope>
    <source>
        <strain evidence="3">BSSL-BM10</strain>
    </source>
</reference>
<comment type="caution">
    <text evidence="3">The sequence shown here is derived from an EMBL/GenBank/DDBJ whole genome shotgun (WGS) entry which is preliminary data.</text>
</comment>
<dbReference type="RefSeq" id="WP_212660206.1">
    <property type="nucleotide sequence ID" value="NZ_JAGXTP010000004.1"/>
</dbReference>
<organism evidence="3 4">
    <name type="scientific">Devosia litorisediminis</name>
    <dbReference type="NCBI Taxonomy" id="2829817"/>
    <lineage>
        <taxon>Bacteria</taxon>
        <taxon>Pseudomonadati</taxon>
        <taxon>Pseudomonadota</taxon>
        <taxon>Alphaproteobacteria</taxon>
        <taxon>Hyphomicrobiales</taxon>
        <taxon>Devosiaceae</taxon>
        <taxon>Devosia</taxon>
    </lineage>
</organism>
<dbReference type="InterPro" id="IPR007569">
    <property type="entry name" value="DUF559"/>
</dbReference>
<dbReference type="CDD" id="cd01038">
    <property type="entry name" value="Endonuclease_DUF559"/>
    <property type="match status" value="1"/>
</dbReference>
<evidence type="ECO:0000259" key="2">
    <source>
        <dbReference type="Pfam" id="PF04480"/>
    </source>
</evidence>
<dbReference type="AlphaFoldDB" id="A0A942IF92"/>
<feature type="domain" description="DUF559" evidence="2">
    <location>
        <begin position="35"/>
        <end position="137"/>
    </location>
</feature>
<dbReference type="Gene3D" id="3.40.960.10">
    <property type="entry name" value="VSR Endonuclease"/>
    <property type="match status" value="1"/>
</dbReference>
<evidence type="ECO:0000256" key="1">
    <source>
        <dbReference type="SAM" id="MobiDB-lite"/>
    </source>
</evidence>
<dbReference type="PANTHER" id="PTHR38590">
    <property type="entry name" value="BLL0828 PROTEIN"/>
    <property type="match status" value="1"/>
</dbReference>
<dbReference type="Proteomes" id="UP000678281">
    <property type="component" value="Unassembled WGS sequence"/>
</dbReference>
<evidence type="ECO:0000313" key="3">
    <source>
        <dbReference type="EMBL" id="MBS3850569.1"/>
    </source>
</evidence>
<proteinExistence type="predicted"/>
<accession>A0A942IF92</accession>
<dbReference type="InterPro" id="IPR047216">
    <property type="entry name" value="Endonuclease_DUF559_bact"/>
</dbReference>
<name>A0A942IF92_9HYPH</name>
<sequence>MVTGEERADLTSPLRGEVAAQRRERGAKPSRPAISRARSLRRNQTEAEHRLWQMLRNRQIDNHKFVRQHPIGPYVADFACRQAMLLIELDGGQHADSNQDAARTHYLNDHGYGVLRFWNNELLGNRDGCWHAIVSVLNGNPSPDLRYAPATLSPEGRGQVECAPNIQGTQP</sequence>